<evidence type="ECO:0000313" key="4">
    <source>
        <dbReference type="EMBL" id="AEM81006.1"/>
    </source>
</evidence>
<dbReference type="InterPro" id="IPR011600">
    <property type="entry name" value="Pept_C14_caspase"/>
</dbReference>
<evidence type="ECO:0000313" key="5">
    <source>
        <dbReference type="Proteomes" id="UP000008703"/>
    </source>
</evidence>
<dbReference type="GO" id="GO:0006508">
    <property type="term" value="P:proteolysis"/>
    <property type="evidence" value="ECO:0007669"/>
    <property type="project" value="InterPro"/>
</dbReference>
<dbReference type="InterPro" id="IPR056506">
    <property type="entry name" value="iHD-CE"/>
</dbReference>
<dbReference type="Gene3D" id="3.40.50.1460">
    <property type="match status" value="1"/>
</dbReference>
<name>G2PBT4_STRV4</name>
<gene>
    <name evidence="4" type="ORF">Strvi_1253</name>
</gene>
<dbReference type="SUPFAM" id="SSF52129">
    <property type="entry name" value="Caspase-like"/>
    <property type="match status" value="1"/>
</dbReference>
<feature type="domain" description="iHD-CE" evidence="2">
    <location>
        <begin position="253"/>
        <end position="574"/>
    </location>
</feature>
<dbReference type="InterPro" id="IPR020575">
    <property type="entry name" value="Hsp90_N"/>
</dbReference>
<proteinExistence type="predicted"/>
<accession>G2PBT4</accession>
<dbReference type="InterPro" id="IPR036890">
    <property type="entry name" value="HATPase_C_sf"/>
</dbReference>
<dbReference type="EMBL" id="CP002994">
    <property type="protein sequence ID" value="AEM81006.1"/>
    <property type="molecule type" value="Genomic_DNA"/>
</dbReference>
<dbReference type="Pfam" id="PF24410">
    <property type="entry name" value="wHTH-HSP90_Na-assoc"/>
    <property type="match status" value="2"/>
</dbReference>
<dbReference type="KEGG" id="svl:Strvi_1253"/>
<dbReference type="Gene3D" id="3.30.565.10">
    <property type="entry name" value="Histidine kinase-like ATPase, C-terminal domain"/>
    <property type="match status" value="1"/>
</dbReference>
<feature type="domain" description="wHTH-Hsp90 Na associated" evidence="3">
    <location>
        <begin position="1371"/>
        <end position="1424"/>
    </location>
</feature>
<evidence type="ECO:0000259" key="1">
    <source>
        <dbReference type="Pfam" id="PF00656"/>
    </source>
</evidence>
<dbReference type="SUPFAM" id="SSF55874">
    <property type="entry name" value="ATPase domain of HSP90 chaperone/DNA topoisomerase II/histidine kinase"/>
    <property type="match status" value="1"/>
</dbReference>
<dbReference type="GO" id="GO:0004197">
    <property type="term" value="F:cysteine-type endopeptidase activity"/>
    <property type="evidence" value="ECO:0007669"/>
    <property type="project" value="InterPro"/>
</dbReference>
<dbReference type="PRINTS" id="PR00775">
    <property type="entry name" value="HEATSHOCK90"/>
</dbReference>
<organism evidence="4 5">
    <name type="scientific">Streptomyces violaceusniger (strain Tu 4113)</name>
    <dbReference type="NCBI Taxonomy" id="653045"/>
    <lineage>
        <taxon>Bacteria</taxon>
        <taxon>Bacillati</taxon>
        <taxon>Actinomycetota</taxon>
        <taxon>Actinomycetes</taxon>
        <taxon>Kitasatosporales</taxon>
        <taxon>Streptomycetaceae</taxon>
        <taxon>Streptomyces</taxon>
        <taxon>Streptomyces violaceusniger group</taxon>
    </lineage>
</organism>
<feature type="domain" description="wHTH-Hsp90 Na associated" evidence="3">
    <location>
        <begin position="1614"/>
        <end position="1667"/>
    </location>
</feature>
<dbReference type="Pfam" id="PF24401">
    <property type="entry name" value="iHD-CE"/>
    <property type="match status" value="1"/>
</dbReference>
<dbReference type="HOGENOM" id="CLU_233130_0_0_11"/>
<dbReference type="InterPro" id="IPR056507">
    <property type="entry name" value="wHTH-HSP90_Na-assoc"/>
</dbReference>
<dbReference type="InterPro" id="IPR029030">
    <property type="entry name" value="Caspase-like_dom_sf"/>
</dbReference>
<keyword evidence="5" id="KW-1185">Reference proteome</keyword>
<dbReference type="eggNOG" id="COG1165">
    <property type="taxonomic scope" value="Bacteria"/>
</dbReference>
<sequence length="1694" mass="188296">MHRALLLFVNQYETTDWPDLQFLSREYQAVRESLSAHGYYIDQGSACGDLDASTLNERIEAFIQGGRPRDHLVVYLSGHGYHFDRTHWFAAHDSKLTGQQTMSVTNVKLDGGWADLVEASDVEQVLFIVDACRDRLIDSRYPSHMPAVSPPEGSERLTYLMACAPEQPAVFLSTDSIESETFSLFTQAFREVLSDIDGHLPVDLLRRMMEEVMGDLHAHHCSSAPIQVPRLSGEEGTLRFPILPDRCPKSAKELASKNAVWEMTSSGHQRNRAQYEVGLVCSRLDENIREEQRLLLSDPWIDWHAHGRTSQNLEEVIGYLPRDSQFATAEVALLVLLPHLYHGFRIRLARQVDQILNRSFEALAGTHEAWLPYPRLQRQTESRLSSIRGRRDRKIADSWVLHQYLARPGDAHKHEDELLRYLDVVLAGTDELTDVLTIDTVSWLFRAMFYGGSTLAEEPDFYPGRREIRYQLIGYILAASQAMALDIAELPPVLVEHSGGKDRITFLQIRETIRNARWQAAGRTLRLEARCPHQAVMVALQERADSLDGLLYTATGVRGLERLPNRASGDGVGPEEDAQTGRLKFLPVATRFGLDGTRVRDLLAGEQLYSDRSLAVRELYQNALDACNVRKARESFRPGEGEDTWQGRIEIRQGSVGSVRFVECIDNGSGMGRGELLHAFAQGGVRLSHLMEFQEEKLQWRRKGISFYENSRFGIGVLSYFMLADEIEVTTCKFHRDRTRGRVLKVAITGPDNLFHVEESTDDVEFLGEACGTRVRLYLRSDVSDFSCVAALRPVLGVAVYNTAAEFEGERDLWEPNTYISRSASFDQGRIDASGNVVADPGGEVFWCEYGGALLVDGISVEGSWGIPVDQSKMADRTNVMHIPGAVVNLRGAVIVSDGQRKRVPRLTVDRNQIIDDVSEPVTRKLRAATTSLMSADFLTSRWLEKAANVEPRLADVIVEGLVDLDASLAYDDGFAPMGRTGYFPGDEVLRADWQSGNFVERDLSSVNALPDAPTVAYLPPHLSLWRYAAHFPDEVKQCLDDLCPADWDTAVIRPALPSDSLLLGGNLSALAAQRWDAHSSLARALHASRRLHGDLASVIQQLETLGQSVPFASKALSMLRPVLYSLLGAQRERGDYRPFPQRSPISPVSLLQACHSAKVTVPEAISILTDFGYDVSRCIPLKEEGSETSKLAMILLSDRFDGRSPWFTGTFDTRRVIAASEKLRLSVKQARAAYGELGYKPPIDTYIGADYKLHRALSRSCVRSGRANVADVIRAAHTTGESPLTIAKRLQAFGMRVEGEVPHVTPEGAGLLNQSGGVYRTVDPAQPVSLPVLNFLAARTGMTLEMVAHQLSEMGLEVPFETYPDALIDRDISLLAEGLDTSEYRKTDWLDPTVEVPLAHVVLAAESFRMSSDAVRDRLAALGMRVPEIPDELPKMGGDYQEFTVLRDWIPYRNRRAVPLGAVLWCARWRGGSISRAVQYLEQRGYIVRDVPEDLQRADELDVALLENVHAISFTDWMSTEAVVRAAEIAGVSVVAARKRLMELGIKVSYPGTHTYHHRDGELFKQIKGPVDFVSAALVLVVSDHCSRSPLEVSLRLQAAGFTVQDFEYPSGRPSPSDLTMLRVKASVGGDYVPVAEPVELEHLLLAAHRLGCSIRDVAERLSVLGMVVPDVGDAVRQAWSLVPKGVSVSGWT</sequence>
<dbReference type="eggNOG" id="COG0326">
    <property type="taxonomic scope" value="Bacteria"/>
</dbReference>
<dbReference type="Pfam" id="PF00656">
    <property type="entry name" value="Peptidase_C14"/>
    <property type="match status" value="1"/>
</dbReference>
<feature type="domain" description="Peptidase C14 caspase" evidence="1">
    <location>
        <begin position="3"/>
        <end position="231"/>
    </location>
</feature>
<reference evidence="4" key="1">
    <citation type="submission" date="2011-08" db="EMBL/GenBank/DDBJ databases">
        <title>Complete sequence of chromosome of Streptomyces violaceusniger Tu 4113.</title>
        <authorList>
            <consortium name="US DOE Joint Genome Institute"/>
            <person name="Lucas S."/>
            <person name="Han J."/>
            <person name="Lapidus A."/>
            <person name="Cheng J.-F."/>
            <person name="Goodwin L."/>
            <person name="Pitluck S."/>
            <person name="Peters L."/>
            <person name="Ivanova N."/>
            <person name="Daligault H."/>
            <person name="Detter J.C."/>
            <person name="Han C."/>
            <person name="Tapia R."/>
            <person name="Land M."/>
            <person name="Hauser L."/>
            <person name="Kyrpides N."/>
            <person name="Ivanova N."/>
            <person name="Pagani I."/>
            <person name="Hagen A."/>
            <person name="Katz L."/>
            <person name="Fiedler H.-P."/>
            <person name="Keasling J."/>
            <person name="Fortman J."/>
            <person name="Woyke T."/>
        </authorList>
    </citation>
    <scope>NUCLEOTIDE SEQUENCE [LARGE SCALE GENOMIC DNA]</scope>
    <source>
        <strain evidence="4">Tu 4113</strain>
    </source>
</reference>
<evidence type="ECO:0000259" key="2">
    <source>
        <dbReference type="Pfam" id="PF24401"/>
    </source>
</evidence>
<protein>
    <submittedName>
        <fullName evidence="4">Peptidase C14 caspase catalytic subunit p20</fullName>
    </submittedName>
</protein>
<evidence type="ECO:0000259" key="3">
    <source>
        <dbReference type="Pfam" id="PF24410"/>
    </source>
</evidence>
<dbReference type="Proteomes" id="UP000008703">
    <property type="component" value="Chromosome"/>
</dbReference>